<keyword evidence="7 8" id="KW-0472">Membrane</keyword>
<keyword evidence="10" id="KW-1185">Reference proteome</keyword>
<dbReference type="EMBL" id="CP035807">
    <property type="protein sequence ID" value="QEN06384.1"/>
    <property type="molecule type" value="Genomic_DNA"/>
</dbReference>
<protein>
    <submittedName>
        <fullName evidence="9">Iron ABC transporter permease</fullName>
    </submittedName>
</protein>
<feature type="transmembrane region" description="Helical" evidence="8">
    <location>
        <begin position="181"/>
        <end position="205"/>
    </location>
</feature>
<keyword evidence="3" id="KW-0813">Transport</keyword>
<feature type="transmembrane region" description="Helical" evidence="8">
    <location>
        <begin position="141"/>
        <end position="161"/>
    </location>
</feature>
<keyword evidence="6 8" id="KW-1133">Transmembrane helix</keyword>
<feature type="transmembrane region" description="Helical" evidence="8">
    <location>
        <begin position="111"/>
        <end position="129"/>
    </location>
</feature>
<dbReference type="GO" id="GO:0022857">
    <property type="term" value="F:transmembrane transporter activity"/>
    <property type="evidence" value="ECO:0007669"/>
    <property type="project" value="InterPro"/>
</dbReference>
<evidence type="ECO:0000256" key="8">
    <source>
        <dbReference type="SAM" id="Phobius"/>
    </source>
</evidence>
<comment type="subcellular location">
    <subcellularLocation>
        <location evidence="1">Cell membrane</location>
        <topology evidence="1">Multi-pass membrane protein</topology>
    </subcellularLocation>
</comment>
<dbReference type="InterPro" id="IPR037294">
    <property type="entry name" value="ABC_BtuC-like"/>
</dbReference>
<feature type="transmembrane region" description="Helical" evidence="8">
    <location>
        <begin position="87"/>
        <end position="105"/>
    </location>
</feature>
<feature type="transmembrane region" description="Helical" evidence="8">
    <location>
        <begin position="226"/>
        <end position="244"/>
    </location>
</feature>
<evidence type="ECO:0000256" key="4">
    <source>
        <dbReference type="ARBA" id="ARBA00022475"/>
    </source>
</evidence>
<evidence type="ECO:0000256" key="7">
    <source>
        <dbReference type="ARBA" id="ARBA00023136"/>
    </source>
</evidence>
<proteinExistence type="inferred from homology"/>
<dbReference type="GO" id="GO:0005886">
    <property type="term" value="C:plasma membrane"/>
    <property type="evidence" value="ECO:0007669"/>
    <property type="project" value="UniProtKB-SubCell"/>
</dbReference>
<sequence length="324" mass="34288">MRIKVVIILTTILLSLSLLELILGNTYYPIPTILRVLNGESVKGATFAIMKIRLPRMLSGVLVGLALGIAGNTFQVMLKNPLASPDIIGISTGSSVGALFSILVLNYSGSLVSISALMTGLTVASLIYLFSQIGGFSGSKLILIGIGVQGMMGSIISYLLLKAPQYDIPAAYRWLSGNLNGVQMSSIPLLLYVVLFFGTIILLMERYLKVLELGDSSATTLGVKTGFVRVMLIVSSVYLISYSTSVTGPIAFISFLSGPISRKIYGTSSSIGSSLVGGIIVLAGDLIGQNLFSVRLPVGIITGMLGTPYLVLQVVEINKRGVNK</sequence>
<keyword evidence="4" id="KW-1003">Cell membrane</keyword>
<keyword evidence="5 8" id="KW-0812">Transmembrane</keyword>
<evidence type="ECO:0000313" key="9">
    <source>
        <dbReference type="EMBL" id="QEN06384.1"/>
    </source>
</evidence>
<dbReference type="PANTHER" id="PTHR30472">
    <property type="entry name" value="FERRIC ENTEROBACTIN TRANSPORT SYSTEM PERMEASE PROTEIN"/>
    <property type="match status" value="1"/>
</dbReference>
<feature type="transmembrane region" description="Helical" evidence="8">
    <location>
        <begin position="296"/>
        <end position="315"/>
    </location>
</feature>
<dbReference type="OrthoDB" id="9792889at2"/>
<comment type="similarity">
    <text evidence="2">Belongs to the binding-protein-dependent transport system permease family. FecCD subfamily.</text>
</comment>
<reference evidence="9 10" key="1">
    <citation type="submission" date="2019-02" db="EMBL/GenBank/DDBJ databases">
        <authorList>
            <person name="Fomenkov A."/>
            <person name="Dubinina G."/>
            <person name="Grabovich M."/>
            <person name="Vincze T."/>
            <person name="Roberts R.J."/>
        </authorList>
    </citation>
    <scope>NUCLEOTIDE SEQUENCE [LARGE SCALE GENOMIC DNA]</scope>
    <source>
        <strain evidence="9 10">P</strain>
    </source>
</reference>
<feature type="transmembrane region" description="Helical" evidence="8">
    <location>
        <begin position="264"/>
        <end position="284"/>
    </location>
</feature>
<evidence type="ECO:0000313" key="10">
    <source>
        <dbReference type="Proteomes" id="UP000323824"/>
    </source>
</evidence>
<feature type="transmembrane region" description="Helical" evidence="8">
    <location>
        <begin position="57"/>
        <end position="75"/>
    </location>
</feature>
<organism evidence="9 10">
    <name type="scientific">Thiospirochaeta perfilievii</name>
    <dbReference type="NCBI Taxonomy" id="252967"/>
    <lineage>
        <taxon>Bacteria</taxon>
        <taxon>Pseudomonadati</taxon>
        <taxon>Spirochaetota</taxon>
        <taxon>Spirochaetia</taxon>
        <taxon>Spirochaetales</taxon>
        <taxon>Spirochaetaceae</taxon>
        <taxon>Thiospirochaeta</taxon>
    </lineage>
</organism>
<accession>A0A5C1QIL7</accession>
<reference evidence="9 10" key="2">
    <citation type="submission" date="2019-09" db="EMBL/GenBank/DDBJ databases">
        <title>Complete Genome Sequence and Methylome Analysis of free living Spirochaetas.</title>
        <authorList>
            <person name="Leshcheva N."/>
            <person name="Mikheeva N."/>
        </authorList>
    </citation>
    <scope>NUCLEOTIDE SEQUENCE [LARGE SCALE GENOMIC DNA]</scope>
    <source>
        <strain evidence="9 10">P</strain>
    </source>
</reference>
<dbReference type="PANTHER" id="PTHR30472:SF24">
    <property type="entry name" value="FERRIC ENTEROBACTIN TRANSPORT SYSTEM PERMEASE PROTEIN FEPG"/>
    <property type="match status" value="1"/>
</dbReference>
<dbReference type="GO" id="GO:0033214">
    <property type="term" value="P:siderophore-iron import into cell"/>
    <property type="evidence" value="ECO:0007669"/>
    <property type="project" value="TreeGrafter"/>
</dbReference>
<evidence type="ECO:0000256" key="6">
    <source>
        <dbReference type="ARBA" id="ARBA00022989"/>
    </source>
</evidence>
<dbReference type="CDD" id="cd06550">
    <property type="entry name" value="TM_ABC_iron-siderophores_like"/>
    <property type="match status" value="1"/>
</dbReference>
<evidence type="ECO:0000256" key="5">
    <source>
        <dbReference type="ARBA" id="ARBA00022692"/>
    </source>
</evidence>
<dbReference type="InterPro" id="IPR000522">
    <property type="entry name" value="ABC_transptr_permease_BtuC"/>
</dbReference>
<dbReference type="AlphaFoldDB" id="A0A5C1QIL7"/>
<evidence type="ECO:0000256" key="2">
    <source>
        <dbReference type="ARBA" id="ARBA00007935"/>
    </source>
</evidence>
<dbReference type="SUPFAM" id="SSF81345">
    <property type="entry name" value="ABC transporter involved in vitamin B12 uptake, BtuC"/>
    <property type="match status" value="1"/>
</dbReference>
<evidence type="ECO:0000256" key="3">
    <source>
        <dbReference type="ARBA" id="ARBA00022448"/>
    </source>
</evidence>
<dbReference type="Gene3D" id="1.10.3470.10">
    <property type="entry name" value="ABC transporter involved in vitamin B12 uptake, BtuC"/>
    <property type="match status" value="1"/>
</dbReference>
<dbReference type="KEGG" id="sper:EW093_11585"/>
<gene>
    <name evidence="9" type="ORF">EW093_11585</name>
</gene>
<dbReference type="Proteomes" id="UP000323824">
    <property type="component" value="Chromosome"/>
</dbReference>
<name>A0A5C1QIL7_9SPIO</name>
<evidence type="ECO:0000256" key="1">
    <source>
        <dbReference type="ARBA" id="ARBA00004651"/>
    </source>
</evidence>
<dbReference type="Pfam" id="PF01032">
    <property type="entry name" value="FecCD"/>
    <property type="match status" value="1"/>
</dbReference>